<name>A0ABQ4BP37_9ACTN</name>
<comment type="caution">
    <text evidence="1">The sequence shown here is derived from an EMBL/GenBank/DDBJ whole genome shotgun (WGS) entry which is preliminary data.</text>
</comment>
<organism evidence="1 2">
    <name type="scientific">Actinoplanes palleronii</name>
    <dbReference type="NCBI Taxonomy" id="113570"/>
    <lineage>
        <taxon>Bacteria</taxon>
        <taxon>Bacillati</taxon>
        <taxon>Actinomycetota</taxon>
        <taxon>Actinomycetes</taxon>
        <taxon>Micromonosporales</taxon>
        <taxon>Micromonosporaceae</taxon>
        <taxon>Actinoplanes</taxon>
    </lineage>
</organism>
<dbReference type="Gene3D" id="3.40.50.720">
    <property type="entry name" value="NAD(P)-binding Rossmann-like Domain"/>
    <property type="match status" value="1"/>
</dbReference>
<protein>
    <recommendedName>
        <fullName evidence="3">Homoserine dehydrogenase</fullName>
    </recommendedName>
</protein>
<sequence>MSVPVLIVTHGAHSRALIAALTRFQPSADAAPLQISAIHGVSPDGLDSGVLAVANRTITSTRPRVVVEAIDDPVMSPRLAAHAIRHGASVVTMSAALIGAAGRALHALAAEHGVGFYTEAALGFDLPIGAILRTSLPGDTLRSVIAFLPVTPPPARAVMAHRAAALASAAFRSPTTAHDVAVDDAAAPHTALRPRWERRLVVGATRRGGTVHTEVFHALLPPTHPMAAASVRSGFVVEAAGAGTLVFTCSHRSSAVSDWALHSDLALATRAPVASPWPSPQHVRGGHTPAAYLVSCPATGPAGVHAVITALDHRDMTIRQLENSSGTLRMVVDSPSRQAIRTALVPLGPAPVGIERLQVTGAGDPSTWLRL</sequence>
<accession>A0ABQ4BP37</accession>
<reference evidence="1 2" key="1">
    <citation type="submission" date="2021-01" db="EMBL/GenBank/DDBJ databases">
        <title>Whole genome shotgun sequence of Actinoplanes palleronii NBRC 14916.</title>
        <authorList>
            <person name="Komaki H."/>
            <person name="Tamura T."/>
        </authorList>
    </citation>
    <scope>NUCLEOTIDE SEQUENCE [LARGE SCALE GENOMIC DNA]</scope>
    <source>
        <strain evidence="1 2">NBRC 14916</strain>
    </source>
</reference>
<dbReference type="RefSeq" id="WP_203830156.1">
    <property type="nucleotide sequence ID" value="NZ_BAAATY010000051.1"/>
</dbReference>
<dbReference type="PANTHER" id="PTHR43331">
    <property type="entry name" value="HOMOSERINE DEHYDROGENASE"/>
    <property type="match status" value="1"/>
</dbReference>
<dbReference type="EMBL" id="BOMS01000146">
    <property type="protein sequence ID" value="GIE72443.1"/>
    <property type="molecule type" value="Genomic_DNA"/>
</dbReference>
<dbReference type="PANTHER" id="PTHR43331:SF1">
    <property type="entry name" value="HOMOSERINE DEHYDROGENASE"/>
    <property type="match status" value="1"/>
</dbReference>
<dbReference type="SUPFAM" id="SSF51735">
    <property type="entry name" value="NAD(P)-binding Rossmann-fold domains"/>
    <property type="match status" value="1"/>
</dbReference>
<evidence type="ECO:0000313" key="1">
    <source>
        <dbReference type="EMBL" id="GIE72443.1"/>
    </source>
</evidence>
<dbReference type="Proteomes" id="UP000624709">
    <property type="component" value="Unassembled WGS sequence"/>
</dbReference>
<gene>
    <name evidence="1" type="ORF">Apa02nite_085510</name>
</gene>
<proteinExistence type="predicted"/>
<evidence type="ECO:0008006" key="3">
    <source>
        <dbReference type="Google" id="ProtNLM"/>
    </source>
</evidence>
<keyword evidence="2" id="KW-1185">Reference proteome</keyword>
<dbReference type="InterPro" id="IPR036291">
    <property type="entry name" value="NAD(P)-bd_dom_sf"/>
</dbReference>
<evidence type="ECO:0000313" key="2">
    <source>
        <dbReference type="Proteomes" id="UP000624709"/>
    </source>
</evidence>